<proteinExistence type="inferred from homology"/>
<organism evidence="15 16">
    <name type="scientific">Cymbomonas tetramitiformis</name>
    <dbReference type="NCBI Taxonomy" id="36881"/>
    <lineage>
        <taxon>Eukaryota</taxon>
        <taxon>Viridiplantae</taxon>
        <taxon>Chlorophyta</taxon>
        <taxon>Pyramimonadophyceae</taxon>
        <taxon>Pyramimonadales</taxon>
        <taxon>Pyramimonadaceae</taxon>
        <taxon>Cymbomonas</taxon>
    </lineage>
</organism>
<evidence type="ECO:0000256" key="11">
    <source>
        <dbReference type="ARBA" id="ARBA00031247"/>
    </source>
</evidence>
<protein>
    <recommendedName>
        <fullName evidence="12">Cytochrome c-553</fullName>
    </recommendedName>
    <alternativeName>
        <fullName evidence="11">Cytochrome c553</fullName>
    </alternativeName>
    <alternativeName>
        <fullName evidence="10">Soluble cytochrome f</fullName>
    </alternativeName>
</protein>
<dbReference type="GO" id="GO:0009055">
    <property type="term" value="F:electron transfer activity"/>
    <property type="evidence" value="ECO:0007669"/>
    <property type="project" value="InterPro"/>
</dbReference>
<comment type="function">
    <text evidence="1">Functions as an electron carrier between membrane-bound cytochrome b6-f and photosystem I in oxygenic photosynthesis.</text>
</comment>
<dbReference type="InterPro" id="IPR036909">
    <property type="entry name" value="Cyt_c-like_dom_sf"/>
</dbReference>
<gene>
    <name evidence="15" type="ORF">CYMTET_26842</name>
</gene>
<evidence type="ECO:0000313" key="16">
    <source>
        <dbReference type="Proteomes" id="UP001190700"/>
    </source>
</evidence>
<sequence length="236" mass="24629">MPLLTEIPGVSVRCPTVASHASSQNRKSLGTKSLSTAFVWNSRKKTLSGYALRAKAMADTKSAGMQQQLNSLPFPDMQRCFSQSKNSATGVITTCVKDQGKGGNPALHAVAGKILLLAATASFWAPLPSAEAVTIAPEEDAAVVFQKSCAGCHSGGGNVVAPNKTLRQGDLEANSVFDIQGLSSTISSGKGKMPGYGVECAPRGQCTFGPRLSDNTIESLSQYVLQQAAAGWPKEP</sequence>
<evidence type="ECO:0000256" key="13">
    <source>
        <dbReference type="PROSITE-ProRule" id="PRU00433"/>
    </source>
</evidence>
<keyword evidence="16" id="KW-1185">Reference proteome</keyword>
<keyword evidence="9" id="KW-0793">Thylakoid</keyword>
<keyword evidence="5 13" id="KW-0349">Heme</keyword>
<evidence type="ECO:0000256" key="4">
    <source>
        <dbReference type="ARBA" id="ARBA00022531"/>
    </source>
</evidence>
<evidence type="ECO:0000256" key="8">
    <source>
        <dbReference type="ARBA" id="ARBA00023004"/>
    </source>
</evidence>
<dbReference type="InterPro" id="IPR009056">
    <property type="entry name" value="Cyt_c-like_dom"/>
</dbReference>
<dbReference type="Proteomes" id="UP001190700">
    <property type="component" value="Unassembled WGS sequence"/>
</dbReference>
<comment type="similarity">
    <text evidence="2">Belongs to the cytochrome c family. PetJ subfamily.</text>
</comment>
<reference evidence="15 16" key="1">
    <citation type="journal article" date="2015" name="Genome Biol. Evol.">
        <title>Comparative Genomics of a Bacterivorous Green Alga Reveals Evolutionary Causalities and Consequences of Phago-Mixotrophic Mode of Nutrition.</title>
        <authorList>
            <person name="Burns J.A."/>
            <person name="Paasch A."/>
            <person name="Narechania A."/>
            <person name="Kim E."/>
        </authorList>
    </citation>
    <scope>NUCLEOTIDE SEQUENCE [LARGE SCALE GENOMIC DNA]</scope>
    <source>
        <strain evidence="15 16">PLY_AMNH</strain>
    </source>
</reference>
<dbReference type="Pfam" id="PF13442">
    <property type="entry name" value="Cytochrome_CBB3"/>
    <property type="match status" value="1"/>
</dbReference>
<dbReference type="PROSITE" id="PS51007">
    <property type="entry name" value="CYTC"/>
    <property type="match status" value="1"/>
</dbReference>
<name>A0AAE0FRK9_9CHLO</name>
<evidence type="ECO:0000256" key="9">
    <source>
        <dbReference type="ARBA" id="ARBA00023078"/>
    </source>
</evidence>
<keyword evidence="6 13" id="KW-0479">Metal-binding</keyword>
<evidence type="ECO:0000256" key="1">
    <source>
        <dbReference type="ARBA" id="ARBA00002347"/>
    </source>
</evidence>
<dbReference type="SUPFAM" id="SSF46626">
    <property type="entry name" value="Cytochrome c"/>
    <property type="match status" value="1"/>
</dbReference>
<accession>A0AAE0FRK9</accession>
<dbReference type="InterPro" id="IPR023655">
    <property type="entry name" value="Cyt_C6"/>
</dbReference>
<evidence type="ECO:0000256" key="3">
    <source>
        <dbReference type="ARBA" id="ARBA00022448"/>
    </source>
</evidence>
<dbReference type="PANTHER" id="PTHR34688:SF2">
    <property type="entry name" value="CYTOCHROME C6, CHLOROPLASTIC"/>
    <property type="match status" value="1"/>
</dbReference>
<evidence type="ECO:0000313" key="15">
    <source>
        <dbReference type="EMBL" id="KAK3264418.1"/>
    </source>
</evidence>
<feature type="domain" description="Cytochrome c" evidence="14">
    <location>
        <begin position="136"/>
        <end position="228"/>
    </location>
</feature>
<dbReference type="EMBL" id="LGRX02014565">
    <property type="protein sequence ID" value="KAK3264418.1"/>
    <property type="molecule type" value="Genomic_DNA"/>
</dbReference>
<dbReference type="GO" id="GO:0015979">
    <property type="term" value="P:photosynthesis"/>
    <property type="evidence" value="ECO:0007669"/>
    <property type="project" value="UniProtKB-KW"/>
</dbReference>
<comment type="caution">
    <text evidence="15">The sequence shown here is derived from an EMBL/GenBank/DDBJ whole genome shotgun (WGS) entry which is preliminary data.</text>
</comment>
<dbReference type="PANTHER" id="PTHR34688">
    <property type="entry name" value="CYTOCHROME C6, CHLOROPLASTIC"/>
    <property type="match status" value="1"/>
</dbReference>
<evidence type="ECO:0000259" key="14">
    <source>
        <dbReference type="PROSITE" id="PS51007"/>
    </source>
</evidence>
<evidence type="ECO:0000256" key="7">
    <source>
        <dbReference type="ARBA" id="ARBA00022982"/>
    </source>
</evidence>
<dbReference type="AlphaFoldDB" id="A0AAE0FRK9"/>
<dbReference type="FunFam" id="1.10.760.10:FF:000021">
    <property type="entry name" value="Cytochrome c6, chloroplastic"/>
    <property type="match status" value="1"/>
</dbReference>
<keyword evidence="4" id="KW-0602">Photosynthesis</keyword>
<evidence type="ECO:0000256" key="10">
    <source>
        <dbReference type="ARBA" id="ARBA00030448"/>
    </source>
</evidence>
<evidence type="ECO:0000256" key="5">
    <source>
        <dbReference type="ARBA" id="ARBA00022617"/>
    </source>
</evidence>
<keyword evidence="3" id="KW-0813">Transport</keyword>
<evidence type="ECO:0000256" key="2">
    <source>
        <dbReference type="ARBA" id="ARBA00009650"/>
    </source>
</evidence>
<keyword evidence="8 13" id="KW-0408">Iron</keyword>
<dbReference type="GO" id="GO:0020037">
    <property type="term" value="F:heme binding"/>
    <property type="evidence" value="ECO:0007669"/>
    <property type="project" value="InterPro"/>
</dbReference>
<keyword evidence="7" id="KW-0249">Electron transport</keyword>
<dbReference type="GO" id="GO:0005506">
    <property type="term" value="F:iron ion binding"/>
    <property type="evidence" value="ECO:0007669"/>
    <property type="project" value="InterPro"/>
</dbReference>
<evidence type="ECO:0000256" key="12">
    <source>
        <dbReference type="ARBA" id="ARBA00033211"/>
    </source>
</evidence>
<dbReference type="Gene3D" id="1.10.760.10">
    <property type="entry name" value="Cytochrome c-like domain"/>
    <property type="match status" value="1"/>
</dbReference>
<evidence type="ECO:0000256" key="6">
    <source>
        <dbReference type="ARBA" id="ARBA00022723"/>
    </source>
</evidence>